<comment type="caution">
    <text evidence="1">The sequence shown here is derived from an EMBL/GenBank/DDBJ whole genome shotgun (WGS) entry which is preliminary data.</text>
</comment>
<dbReference type="EMBL" id="CM047901">
    <property type="protein sequence ID" value="KAJ0097838.1"/>
    <property type="molecule type" value="Genomic_DNA"/>
</dbReference>
<name>A0ACC1BG68_9ROSI</name>
<evidence type="ECO:0000313" key="2">
    <source>
        <dbReference type="Proteomes" id="UP001164250"/>
    </source>
</evidence>
<reference evidence="2" key="1">
    <citation type="journal article" date="2023" name="G3 (Bethesda)">
        <title>Genome assembly and association tests identify interacting loci associated with vigor, precocity, and sex in interspecific pistachio rootstocks.</title>
        <authorList>
            <person name="Palmer W."/>
            <person name="Jacygrad E."/>
            <person name="Sagayaradj S."/>
            <person name="Cavanaugh K."/>
            <person name="Han R."/>
            <person name="Bertier L."/>
            <person name="Beede B."/>
            <person name="Kafkas S."/>
            <person name="Golino D."/>
            <person name="Preece J."/>
            <person name="Michelmore R."/>
        </authorList>
    </citation>
    <scope>NUCLEOTIDE SEQUENCE [LARGE SCALE GENOMIC DNA]</scope>
</reference>
<proteinExistence type="predicted"/>
<dbReference type="Proteomes" id="UP001164250">
    <property type="component" value="Chromosome 5"/>
</dbReference>
<sequence>MVEPAGNIASIVSAVAPVGKWIAYPIGHQIKYAFNYKSNLEKLEKEVWKLKDAREELKGNVDAAEKNMEKIKHSVKVWQEKANSIIDEAENLVEQKNNSSSNPDFLTCYKHSKKAFKLTEDKIPELLQEKKDMVSVSYPAIILEDRSLAADKDYDPFQSRESTLKEIVNALNDNNLYMLGINGMPGVGKTTLATEVGRQVKEEKLFNEVVFVEVTQTVDKKRIQKELGDHLGLRYNNETEMRNKLYARLTRSKEKNEEENEKKKKEEKEKRKEEMEKKKEEKILIILDNVWEEIDLKSIGIPEGGDNGKCKLLLTTRKRDVLVRMGSKVVEIGVLSEEESWRLFKNTIGDCTETSDKLKSLANDICKKCGCLPIAIVTVAKALKNKRDLRDFEDALLQLNRSSSTNLTGPLKMAYLSIELSYNCLSGEELKRTFLLCSLMRHQCSILDLVKYVLGLDTFEAIYKIAEARNRVYTLINDLKDSGLLINDQTNESFSMHDFVREVALSIANRDNHVFSMRNEIEGEWPSRDRLKICKMIFIRDSTISELHEGLECPELESFFMNTKVGDSHVEIPENFFKGMTKLKVLELTRMQISSLQSSLHLLEYLQTLCLDYSNFEDVVIIGKLEKLKVLSLRGSNVKQLPEQIGQLSQLRLLDLRDCHELEVIAPNVISKLFRLEELYMRGCAVQWENKGILNFKSSKASLDELNHLPNLTTLDIYIKDSKIFPKCSSSRKLKRYNISIGKDDFNDCILCRFGKWDYKKLFDVHETLRMLKLIQRNSIIRSRELECFKNVEVLCIGYLKGVKNVLYELDNQGFSQLKHLHVHNNPNVSCIVDSTKSIAHDAFPNLEMLYLFNLSKLQNIFRGHPTTNSFGNLKIILVESCNKLENIFSFSYARVLPKLEMMSVDDCKNLKEIFSNEREDNNNSNNEVLECSQLHHLTLKSLPQLTSICSEGKKPSTLQERQKDKLNDTLMPLFDIKV</sequence>
<gene>
    <name evidence="1" type="ORF">Patl1_27538</name>
</gene>
<protein>
    <submittedName>
        <fullName evidence="1">Uncharacterized protein</fullName>
    </submittedName>
</protein>
<accession>A0ACC1BG68</accession>
<organism evidence="1 2">
    <name type="scientific">Pistacia atlantica</name>
    <dbReference type="NCBI Taxonomy" id="434234"/>
    <lineage>
        <taxon>Eukaryota</taxon>
        <taxon>Viridiplantae</taxon>
        <taxon>Streptophyta</taxon>
        <taxon>Embryophyta</taxon>
        <taxon>Tracheophyta</taxon>
        <taxon>Spermatophyta</taxon>
        <taxon>Magnoliopsida</taxon>
        <taxon>eudicotyledons</taxon>
        <taxon>Gunneridae</taxon>
        <taxon>Pentapetalae</taxon>
        <taxon>rosids</taxon>
        <taxon>malvids</taxon>
        <taxon>Sapindales</taxon>
        <taxon>Anacardiaceae</taxon>
        <taxon>Pistacia</taxon>
    </lineage>
</organism>
<keyword evidence="2" id="KW-1185">Reference proteome</keyword>
<evidence type="ECO:0000313" key="1">
    <source>
        <dbReference type="EMBL" id="KAJ0097838.1"/>
    </source>
</evidence>